<name>A0AAD0L4P8_PSEPU</name>
<dbReference type="RefSeq" id="WP_054891699.1">
    <property type="nucleotide sequence ID" value="NZ_CP030750.1"/>
</dbReference>
<feature type="region of interest" description="Disordered" evidence="1">
    <location>
        <begin position="231"/>
        <end position="250"/>
    </location>
</feature>
<evidence type="ECO:0008006" key="4">
    <source>
        <dbReference type="Google" id="ProtNLM"/>
    </source>
</evidence>
<gene>
    <name evidence="2" type="ORF">C1S65_01550</name>
</gene>
<evidence type="ECO:0000313" key="3">
    <source>
        <dbReference type="Proteomes" id="UP000251617"/>
    </source>
</evidence>
<proteinExistence type="predicted"/>
<dbReference type="AlphaFoldDB" id="A0AAD0L4P8"/>
<dbReference type="Pfam" id="PF08889">
    <property type="entry name" value="WbqC"/>
    <property type="match status" value="1"/>
</dbReference>
<organism evidence="2 3">
    <name type="scientific">Pseudomonas putida</name>
    <name type="common">Arthrobacter siderocapsulatus</name>
    <dbReference type="NCBI Taxonomy" id="303"/>
    <lineage>
        <taxon>Bacteria</taxon>
        <taxon>Pseudomonadati</taxon>
        <taxon>Pseudomonadota</taxon>
        <taxon>Gammaproteobacteria</taxon>
        <taxon>Pseudomonadales</taxon>
        <taxon>Pseudomonadaceae</taxon>
        <taxon>Pseudomonas</taxon>
    </lineage>
</organism>
<dbReference type="InterPro" id="IPR014985">
    <property type="entry name" value="WbqC"/>
</dbReference>
<evidence type="ECO:0000256" key="1">
    <source>
        <dbReference type="SAM" id="MobiDB-lite"/>
    </source>
</evidence>
<sequence>MKKVAIVQSNYIPWKGYFDLIAAVDEFILYDDMQFTRRDWRNRNQIKTPQGVQWLTVPVQVRGRYHQAIRETRIDGHDWAASHWRSLEANYKRAPYFDEIRQWLRPIYLEEQFDHLSPLNRRLLEAVCRYLGIGTRISHSWDYRLGEGKSERLVDLCLQAGASEYLSGPAARDYLDESLFAAQGITVSWFDYSGYPQYPQQWGDFTHGVTILDLLFNCGPDAPRFMKHIRSSAPESTAPTGAAPDMRVSP</sequence>
<reference evidence="2 3" key="1">
    <citation type="submission" date="2018-06" db="EMBL/GenBank/DDBJ databases">
        <title>The genome of Pseudomonas putida NX-1, a lignin degrader.</title>
        <authorList>
            <person name="Xu Z."/>
        </authorList>
    </citation>
    <scope>NUCLEOTIDE SEQUENCE [LARGE SCALE GENOMIC DNA]</scope>
    <source>
        <strain evidence="2 3">NX-1</strain>
    </source>
</reference>
<protein>
    <recommendedName>
        <fullName evidence="4">WbqC family protein</fullName>
    </recommendedName>
</protein>
<dbReference type="EMBL" id="CP030750">
    <property type="protein sequence ID" value="AXA22875.1"/>
    <property type="molecule type" value="Genomic_DNA"/>
</dbReference>
<evidence type="ECO:0000313" key="2">
    <source>
        <dbReference type="EMBL" id="AXA22875.1"/>
    </source>
</evidence>
<dbReference type="Proteomes" id="UP000251617">
    <property type="component" value="Chromosome"/>
</dbReference>
<accession>A0AAD0L4P8</accession>